<proteinExistence type="predicted"/>
<evidence type="ECO:0000313" key="2">
    <source>
        <dbReference type="Proteomes" id="UP001251528"/>
    </source>
</evidence>
<dbReference type="AlphaFoldDB" id="A0AAJ0FRZ4"/>
<dbReference type="EMBL" id="JASWJB010000170">
    <property type="protein sequence ID" value="KAK2594402.1"/>
    <property type="molecule type" value="Genomic_DNA"/>
</dbReference>
<keyword evidence="2" id="KW-1185">Reference proteome</keyword>
<gene>
    <name evidence="1" type="ORF">QQS21_007908</name>
</gene>
<dbReference type="Gene3D" id="3.40.50.1820">
    <property type="entry name" value="alpha/beta hydrolase"/>
    <property type="match status" value="1"/>
</dbReference>
<comment type="caution">
    <text evidence="1">The sequence shown here is derived from an EMBL/GenBank/DDBJ whole genome shotgun (WGS) entry which is preliminary data.</text>
</comment>
<organism evidence="1 2">
    <name type="scientific">Conoideocrella luteorostrata</name>
    <dbReference type="NCBI Taxonomy" id="1105319"/>
    <lineage>
        <taxon>Eukaryota</taxon>
        <taxon>Fungi</taxon>
        <taxon>Dikarya</taxon>
        <taxon>Ascomycota</taxon>
        <taxon>Pezizomycotina</taxon>
        <taxon>Sordariomycetes</taxon>
        <taxon>Hypocreomycetidae</taxon>
        <taxon>Hypocreales</taxon>
        <taxon>Clavicipitaceae</taxon>
        <taxon>Conoideocrella</taxon>
    </lineage>
</organism>
<sequence length="167" mass="18327">MEKSPSAAQPVPHGRTKLRIVRLAVTKFQVSGVARVDGGNVQPSAGEKSVRTIFSACLKIHGDFPRFVSTAFVVRDLEEIRKSRGEDELTGYLMSYRTNIGQTYVNMCPSHVGRIILDGVVNIRREMKVAGFARYAIDNITDAWHDGLLRECISAGPAHCALAKLGD</sequence>
<reference evidence="1" key="1">
    <citation type="submission" date="2023-06" db="EMBL/GenBank/DDBJ databases">
        <title>Conoideocrella luteorostrata (Hypocreales: Clavicipitaceae), a potential biocontrol fungus for elongate hemlock scale in United States Christmas tree production areas.</title>
        <authorList>
            <person name="Barrett H."/>
            <person name="Lovett B."/>
            <person name="Macias A.M."/>
            <person name="Stajich J.E."/>
            <person name="Kasson M.T."/>
        </authorList>
    </citation>
    <scope>NUCLEOTIDE SEQUENCE</scope>
    <source>
        <strain evidence="1">ARSEF 14590</strain>
    </source>
</reference>
<name>A0AAJ0FRZ4_9HYPO</name>
<accession>A0AAJ0FRZ4</accession>
<dbReference type="InterPro" id="IPR029058">
    <property type="entry name" value="AB_hydrolase_fold"/>
</dbReference>
<protein>
    <submittedName>
        <fullName evidence="1">Uncharacterized protein</fullName>
    </submittedName>
</protein>
<evidence type="ECO:0000313" key="1">
    <source>
        <dbReference type="EMBL" id="KAK2594402.1"/>
    </source>
</evidence>
<dbReference type="Proteomes" id="UP001251528">
    <property type="component" value="Unassembled WGS sequence"/>
</dbReference>